<dbReference type="InterPro" id="IPR010730">
    <property type="entry name" value="HET"/>
</dbReference>
<evidence type="ECO:0000259" key="1">
    <source>
        <dbReference type="Pfam" id="PF06985"/>
    </source>
</evidence>
<dbReference type="OrthoDB" id="2157530at2759"/>
<dbReference type="InterPro" id="IPR052895">
    <property type="entry name" value="HetReg/Transcr_Mod"/>
</dbReference>
<dbReference type="EMBL" id="JAAOAQ010000477">
    <property type="protein sequence ID" value="KAF5545664.1"/>
    <property type="molecule type" value="Genomic_DNA"/>
</dbReference>
<name>A0A8H5MYC7_9HYPO</name>
<evidence type="ECO:0000313" key="2">
    <source>
        <dbReference type="EMBL" id="KAF5545664.1"/>
    </source>
</evidence>
<gene>
    <name evidence="2" type="ORF">FPHYL_10674</name>
</gene>
<accession>A0A8H5MYC7</accession>
<feature type="domain" description="Heterokaryon incompatibility" evidence="1">
    <location>
        <begin position="2"/>
        <end position="93"/>
    </location>
</feature>
<proteinExistence type="predicted"/>
<dbReference type="Proteomes" id="UP000582016">
    <property type="component" value="Unassembled WGS sequence"/>
</dbReference>
<sequence length="327" mass="37213">MKEREQEVMKMVRIYSEAAKVIIWIGESDYITQKAMEAIDEMANHRKRDAASDDSVRFLTSNYNKLPGSDWRLRGILHILERKWFGRGWIVQEASVSRHAQVRCGAQSVSLIDLYRAYRYFVYIGGAFLNQEYLDNINGISMSQMAYQKKLDRPLHSLLLRHRRAQTTLQVDKVYALAGLASDWAELNVNIDYAKPWREVYRDVAIAVLKHSGTLDILSGPRPPTHDPRSKDLPSWVPNWTFRDQMKSLLGHEMSVSHMYPNCAGGSDPPSISFSETLHHLILSGATIGTITEVGQTMPPFNVASRSRSVSEVFRTYGLIQQPTDPS</sequence>
<dbReference type="AlphaFoldDB" id="A0A8H5MYC7"/>
<dbReference type="PANTHER" id="PTHR24148:SF73">
    <property type="entry name" value="HET DOMAIN PROTEIN (AFU_ORTHOLOGUE AFUA_8G01020)"/>
    <property type="match status" value="1"/>
</dbReference>
<dbReference type="PANTHER" id="PTHR24148">
    <property type="entry name" value="ANKYRIN REPEAT DOMAIN-CONTAINING PROTEIN 39 HOMOLOG-RELATED"/>
    <property type="match status" value="1"/>
</dbReference>
<comment type="caution">
    <text evidence="2">The sequence shown here is derived from an EMBL/GenBank/DDBJ whole genome shotgun (WGS) entry which is preliminary data.</text>
</comment>
<dbReference type="Pfam" id="PF06985">
    <property type="entry name" value="HET"/>
    <property type="match status" value="1"/>
</dbReference>
<organism evidence="2 3">
    <name type="scientific">Fusarium phyllophilum</name>
    <dbReference type="NCBI Taxonomy" id="47803"/>
    <lineage>
        <taxon>Eukaryota</taxon>
        <taxon>Fungi</taxon>
        <taxon>Dikarya</taxon>
        <taxon>Ascomycota</taxon>
        <taxon>Pezizomycotina</taxon>
        <taxon>Sordariomycetes</taxon>
        <taxon>Hypocreomycetidae</taxon>
        <taxon>Hypocreales</taxon>
        <taxon>Nectriaceae</taxon>
        <taxon>Fusarium</taxon>
        <taxon>Fusarium fujikuroi species complex</taxon>
    </lineage>
</organism>
<keyword evidence="3" id="KW-1185">Reference proteome</keyword>
<protein>
    <submittedName>
        <fullName evidence="2">Het-domain-containing protein</fullName>
    </submittedName>
</protein>
<evidence type="ECO:0000313" key="3">
    <source>
        <dbReference type="Proteomes" id="UP000582016"/>
    </source>
</evidence>
<reference evidence="2 3" key="1">
    <citation type="submission" date="2020-05" db="EMBL/GenBank/DDBJ databases">
        <title>Identification and distribution of gene clusters putatively required for synthesis of sphingolipid metabolism inhibitors in phylogenetically diverse species of the filamentous fungus Fusarium.</title>
        <authorList>
            <person name="Kim H.-S."/>
            <person name="Busman M."/>
            <person name="Brown D.W."/>
            <person name="Divon H."/>
            <person name="Uhlig S."/>
            <person name="Proctor R.H."/>
        </authorList>
    </citation>
    <scope>NUCLEOTIDE SEQUENCE [LARGE SCALE GENOMIC DNA]</scope>
    <source>
        <strain evidence="2 3">NRRL 13617</strain>
    </source>
</reference>